<evidence type="ECO:0008006" key="7">
    <source>
        <dbReference type="Google" id="ProtNLM"/>
    </source>
</evidence>
<organism evidence="5 6">
    <name type="scientific">Bacteroides coprosuis DSM 18011</name>
    <dbReference type="NCBI Taxonomy" id="679937"/>
    <lineage>
        <taxon>Bacteria</taxon>
        <taxon>Pseudomonadati</taxon>
        <taxon>Bacteroidota</taxon>
        <taxon>Bacteroidia</taxon>
        <taxon>Bacteroidales</taxon>
        <taxon>Bacteroidaceae</taxon>
        <taxon>Bacteroides</taxon>
    </lineage>
</organism>
<gene>
    <name evidence="5" type="ORF">Bcop_1770</name>
</gene>
<dbReference type="Pfam" id="PF19557">
    <property type="entry name" value="DUF6079_1st"/>
    <property type="match status" value="1"/>
</dbReference>
<evidence type="ECO:0000259" key="1">
    <source>
        <dbReference type="Pfam" id="PF19557"/>
    </source>
</evidence>
<sequence length="1192" mass="139159">MTLLNLFKKDYNRIIETVIKADDTEHLKQEVDEYVITNEIKSKLADFFEAYNVPRQAVRVNGVWISGFYGSGKSHLLKMLSYILENKENVGEIFANKIEDDPKLKGDISRALRNYDAESILFNIDQQAERTSKESDSAILQVFYKVFYDHLGYYGAEPHVADFEMYLDKQTKYEAFKELFLQNYNKPWEEVRNRYFVPEVKEAVAQACASLFGAASADYDDFIKSFKDSYKQSIALFADLVKEYLNSKGDKSQLNFFVDEVGQFIAEDKALMLNLQTIAESLLTKCGGRSWVFVTSQETLEHHVANIAALEKDDFSKIQGRFKIKIPLTSANIDEVIERRLLDKTEEGTNYLKDIYQIEHNNLKTLLSITGKGKHQDNFYTSDLDFSNKYPFVPYQFNLFQECLKKLSEHNVFQGRSQSVGERSMLGVFQDVLKKLPKEEQNPTPLVGFDFLFEGLRGTLRTEAQNAIIQAEGLLKNNPMAIRIMKLLFLLKYNGDDILTTAENIGTLLIDSYTININDHQKQVQVALNTLEDQTYIQRKGEVYEYLTNEEKDIEEEIKNTPVEERELNQQLNELIYDHILKGSKIYLSDYQRDFFYTRVINNSTFGRTYELSIEFSNEGSESYFYAGTVDVPMMRVKLPTDNRLMQEMRISIQTKSYYSREQTKTMKDSRRDILAKKIKYNHVRENKLKEMIERVVIDSDYYINGSVHAKSSSSDAKVVISEAFQELVETVYTKLHLVVDFDFSEQRLKTILSPDHQTSIFDNIETNSKFTQASNEILTYLTRQENLSKRVNLAEIKDYFGSRPYGWELMEVWCLLAMLSKKGKIEAKKVTNTLDDQEFLEGLLNNRSYQEVRITLQEEFDLSVLNAFKRFHAELFNETNSASEAKEIVRLFQSKGQALLTQVRSYIDMQDQYPFYGELTEFEENLEKLLHLEYGDLLKNYTQYNDDLLDDKELFDEFKMFSNGPQKEIYKKIKILLSQGAVNLEYIKNKRIEDLRTLVTDSTSKVLGQLNNASDWIREIEKQIIDELHQERENRLEQYKEILHSIESVDLFQSLPKAEQVRVLSQLEEKKTEIDNCKFISRLLSYNEELKQMHIDLINHISDRYEYYNRPPESDKKEVKYTDTSAHSPVAAEPVESYRPIKKAVRLEKILSQVNVEHKSLETKEDVELYLSKMRKALEHEIKNNKVIYLK</sequence>
<reference evidence="5 6" key="1">
    <citation type="journal article" date="2011" name="Stand. Genomic Sci.">
        <title>Non-contiguous finished genome sequence of Bacteroides coprosuis type strain (PC139).</title>
        <authorList>
            <person name="Land M."/>
            <person name="Held B."/>
            <person name="Gronow S."/>
            <person name="Abt B."/>
            <person name="Lucas S."/>
            <person name="Del Rio T.G."/>
            <person name="Nolan M."/>
            <person name="Tice H."/>
            <person name="Cheng J.F."/>
            <person name="Pitluck S."/>
            <person name="Liolios K."/>
            <person name="Pagani I."/>
            <person name="Ivanova N."/>
            <person name="Mavromatis K."/>
            <person name="Mikhailova N."/>
            <person name="Pati A."/>
            <person name="Tapia R."/>
            <person name="Han C."/>
            <person name="Goodwin L."/>
            <person name="Chen A."/>
            <person name="Palaniappan K."/>
            <person name="Hauser L."/>
            <person name="Brambilla E.M."/>
            <person name="Rohde M."/>
            <person name="Goker M."/>
            <person name="Detter J.C."/>
            <person name="Woyke T."/>
            <person name="Bristow J."/>
            <person name="Eisen J.A."/>
            <person name="Markowitz V."/>
            <person name="Hugenholtz P."/>
            <person name="Kyrpides N.C."/>
            <person name="Klenk H.P."/>
            <person name="Lapidus A."/>
        </authorList>
    </citation>
    <scope>NUCLEOTIDE SEQUENCE [LARGE SCALE GENOMIC DNA]</scope>
    <source>
        <strain evidence="5 6">DSM 18011</strain>
    </source>
</reference>
<dbReference type="HOGENOM" id="CLU_007924_0_0_10"/>
<dbReference type="STRING" id="679937.Bcop_1770"/>
<feature type="domain" description="Probable ATP-binding protein BrxC winged helix-turn-helix" evidence="2">
    <location>
        <begin position="741"/>
        <end position="854"/>
    </location>
</feature>
<dbReference type="NCBIfam" id="NF033441">
    <property type="entry name" value="BREX_BrxC"/>
    <property type="match status" value="1"/>
</dbReference>
<feature type="domain" description="Probable ATP-binding protein BrxC alpha-helical" evidence="3">
    <location>
        <begin position="866"/>
        <end position="980"/>
    </location>
</feature>
<dbReference type="Pfam" id="PF25792">
    <property type="entry name" value="BREX_BrxC_helical"/>
    <property type="match status" value="1"/>
</dbReference>
<dbReference type="Pfam" id="PF25791">
    <property type="entry name" value="WHD_BREX_BrxC"/>
    <property type="match status" value="1"/>
</dbReference>
<evidence type="ECO:0000313" key="5">
    <source>
        <dbReference type="EMBL" id="EGJ71960.1"/>
    </source>
</evidence>
<dbReference type="AlphaFoldDB" id="F3ZRF2"/>
<dbReference type="EMBL" id="CM001167">
    <property type="protein sequence ID" value="EGJ71960.1"/>
    <property type="molecule type" value="Genomic_DNA"/>
</dbReference>
<evidence type="ECO:0000259" key="4">
    <source>
        <dbReference type="Pfam" id="PF25796"/>
    </source>
</evidence>
<dbReference type="InterPro" id="IPR058038">
    <property type="entry name" value="BREX_BrxC_wHTH"/>
</dbReference>
<dbReference type="Pfam" id="PF25796">
    <property type="entry name" value="BREX_BrxC_4th"/>
    <property type="match status" value="1"/>
</dbReference>
<dbReference type="InterPro" id="IPR047679">
    <property type="entry name" value="BREX_BrxC"/>
</dbReference>
<accession>F3ZRF2</accession>
<name>F3ZRF2_9BACE</name>
<dbReference type="InterPro" id="IPR027417">
    <property type="entry name" value="P-loop_NTPase"/>
</dbReference>
<dbReference type="SUPFAM" id="SSF52540">
    <property type="entry name" value="P-loop containing nucleoside triphosphate hydrolases"/>
    <property type="match status" value="1"/>
</dbReference>
<dbReference type="InterPro" id="IPR058037">
    <property type="entry name" value="BREX_BrxC_helical"/>
</dbReference>
<dbReference type="OrthoDB" id="3201900at2"/>
<evidence type="ECO:0000313" key="6">
    <source>
        <dbReference type="Proteomes" id="UP000018439"/>
    </source>
</evidence>
<feature type="domain" description="DUF6079" evidence="1">
    <location>
        <begin position="21"/>
        <end position="100"/>
    </location>
</feature>
<proteinExistence type="predicted"/>
<evidence type="ECO:0000259" key="2">
    <source>
        <dbReference type="Pfam" id="PF25791"/>
    </source>
</evidence>
<protein>
    <recommendedName>
        <fullName evidence="7">BREX system P-loop protein BrxC</fullName>
    </recommendedName>
</protein>
<evidence type="ECO:0000259" key="3">
    <source>
        <dbReference type="Pfam" id="PF25792"/>
    </source>
</evidence>
<dbReference type="InterPro" id="IPR045725">
    <property type="entry name" value="DUF6079_N"/>
</dbReference>
<dbReference type="InterPro" id="IPR058036">
    <property type="entry name" value="BREX_BrxC_4th"/>
</dbReference>
<dbReference type="Proteomes" id="UP000018439">
    <property type="component" value="Chromosome"/>
</dbReference>
<feature type="domain" description="Probable ATP-binding protein BrxC 4th six-stranded beta-sheet" evidence="4">
    <location>
        <begin position="561"/>
        <end position="728"/>
    </location>
</feature>
<keyword evidence="6" id="KW-1185">Reference proteome</keyword>
<dbReference type="eggNOG" id="COG1293">
    <property type="taxonomic scope" value="Bacteria"/>
</dbReference>